<comment type="caution">
    <text evidence="1">The sequence shown here is derived from an EMBL/GenBank/DDBJ whole genome shotgun (WGS) entry which is preliminary data.</text>
</comment>
<keyword evidence="2" id="KW-1185">Reference proteome</keyword>
<dbReference type="AlphaFoldDB" id="A0A2N0H426"/>
<proteinExistence type="predicted"/>
<protein>
    <submittedName>
        <fullName evidence="1">Uncharacterized protein</fullName>
    </submittedName>
</protein>
<reference evidence="1 2" key="1">
    <citation type="submission" date="2017-11" db="EMBL/GenBank/DDBJ databases">
        <title>Genomic Encyclopedia of Type Strains, Phase III (KMG-III): the genomes of soil and plant-associated and newly described type strains.</title>
        <authorList>
            <person name="Whitman W."/>
        </authorList>
    </citation>
    <scope>NUCLEOTIDE SEQUENCE [LARGE SCALE GENOMIC DNA]</scope>
    <source>
        <strain evidence="1 2">CGMCC 1.12274</strain>
    </source>
</reference>
<dbReference type="OrthoDB" id="3698953at2"/>
<name>A0A2N0H426_9SPHN</name>
<gene>
    <name evidence="1" type="ORF">B0I00_3128</name>
</gene>
<dbReference type="EMBL" id="PHUF01000006">
    <property type="protein sequence ID" value="PKB13687.1"/>
    <property type="molecule type" value="Genomic_DNA"/>
</dbReference>
<sequence length="96" mass="10515">MSRYSLKPLSHRADLFEVAVGWDAGLSTYFAIVFGAPEIACEPEVLLWRGRTFSEICAVGELIDIVVGIAEVTPELRFRLDADRSAEPSSLGTKLS</sequence>
<dbReference type="RefSeq" id="WP_100868309.1">
    <property type="nucleotide sequence ID" value="NZ_PHUF01000006.1"/>
</dbReference>
<organism evidence="1 2">
    <name type="scientific">Novosphingobium kunmingense</name>
    <dbReference type="NCBI Taxonomy" id="1211806"/>
    <lineage>
        <taxon>Bacteria</taxon>
        <taxon>Pseudomonadati</taxon>
        <taxon>Pseudomonadota</taxon>
        <taxon>Alphaproteobacteria</taxon>
        <taxon>Sphingomonadales</taxon>
        <taxon>Sphingomonadaceae</taxon>
        <taxon>Novosphingobium</taxon>
    </lineage>
</organism>
<dbReference type="Proteomes" id="UP000232587">
    <property type="component" value="Unassembled WGS sequence"/>
</dbReference>
<accession>A0A2N0H426</accession>
<evidence type="ECO:0000313" key="2">
    <source>
        <dbReference type="Proteomes" id="UP000232587"/>
    </source>
</evidence>
<evidence type="ECO:0000313" key="1">
    <source>
        <dbReference type="EMBL" id="PKB13687.1"/>
    </source>
</evidence>